<feature type="compositionally biased region" description="Basic and acidic residues" evidence="3">
    <location>
        <begin position="79"/>
        <end position="89"/>
    </location>
</feature>
<keyword evidence="5" id="KW-1185">Reference proteome</keyword>
<proteinExistence type="inferred from homology"/>
<dbReference type="EMBL" id="KB445643">
    <property type="protein sequence ID" value="EMD64436.1"/>
    <property type="molecule type" value="Genomic_DNA"/>
</dbReference>
<reference evidence="4 5" key="1">
    <citation type="journal article" date="2012" name="PLoS Pathog.">
        <title>Diverse lifestyles and strategies of plant pathogenesis encoded in the genomes of eighteen Dothideomycetes fungi.</title>
        <authorList>
            <person name="Ohm R.A."/>
            <person name="Feau N."/>
            <person name="Henrissat B."/>
            <person name="Schoch C.L."/>
            <person name="Horwitz B.A."/>
            <person name="Barry K.W."/>
            <person name="Condon B.J."/>
            <person name="Copeland A.C."/>
            <person name="Dhillon B."/>
            <person name="Glaser F."/>
            <person name="Hesse C.N."/>
            <person name="Kosti I."/>
            <person name="LaButti K."/>
            <person name="Lindquist E.A."/>
            <person name="Lucas S."/>
            <person name="Salamov A.A."/>
            <person name="Bradshaw R.E."/>
            <person name="Ciuffetti L."/>
            <person name="Hamelin R.C."/>
            <person name="Kema G.H.J."/>
            <person name="Lawrence C."/>
            <person name="Scott J.A."/>
            <person name="Spatafora J.W."/>
            <person name="Turgeon B.G."/>
            <person name="de Wit P.J.G.M."/>
            <person name="Zhong S."/>
            <person name="Goodwin S.B."/>
            <person name="Grigoriev I.V."/>
        </authorList>
    </citation>
    <scope>NUCLEOTIDE SEQUENCE [LARGE SCALE GENOMIC DNA]</scope>
    <source>
        <strain evidence="5">ND90Pr / ATCC 201652</strain>
    </source>
</reference>
<feature type="region of interest" description="Disordered" evidence="3">
    <location>
        <begin position="79"/>
        <end position="111"/>
    </location>
</feature>
<organism evidence="4 5">
    <name type="scientific">Cochliobolus sativus (strain ND90Pr / ATCC 201652)</name>
    <name type="common">Common root rot and spot blotch fungus</name>
    <name type="synonym">Bipolaris sorokiniana</name>
    <dbReference type="NCBI Taxonomy" id="665912"/>
    <lineage>
        <taxon>Eukaryota</taxon>
        <taxon>Fungi</taxon>
        <taxon>Dikarya</taxon>
        <taxon>Ascomycota</taxon>
        <taxon>Pezizomycotina</taxon>
        <taxon>Dothideomycetes</taxon>
        <taxon>Pleosporomycetidae</taxon>
        <taxon>Pleosporales</taxon>
        <taxon>Pleosporineae</taxon>
        <taxon>Pleosporaceae</taxon>
        <taxon>Bipolaris</taxon>
    </lineage>
</organism>
<dbReference type="HOGENOM" id="CLU_042688_0_2_1"/>
<reference evidence="5" key="2">
    <citation type="journal article" date="2013" name="PLoS Genet.">
        <title>Comparative genome structure, secondary metabolite, and effector coding capacity across Cochliobolus pathogens.</title>
        <authorList>
            <person name="Condon B.J."/>
            <person name="Leng Y."/>
            <person name="Wu D."/>
            <person name="Bushley K.E."/>
            <person name="Ohm R.A."/>
            <person name="Otillar R."/>
            <person name="Martin J."/>
            <person name="Schackwitz W."/>
            <person name="Grimwood J."/>
            <person name="MohdZainudin N."/>
            <person name="Xue C."/>
            <person name="Wang R."/>
            <person name="Manning V.A."/>
            <person name="Dhillon B."/>
            <person name="Tu Z.J."/>
            <person name="Steffenson B.J."/>
            <person name="Salamov A."/>
            <person name="Sun H."/>
            <person name="Lowry S."/>
            <person name="LaButti K."/>
            <person name="Han J."/>
            <person name="Copeland A."/>
            <person name="Lindquist E."/>
            <person name="Barry K."/>
            <person name="Schmutz J."/>
            <person name="Baker S.E."/>
            <person name="Ciuffetti L.M."/>
            <person name="Grigoriev I.V."/>
            <person name="Zhong S."/>
            <person name="Turgeon B.G."/>
        </authorList>
    </citation>
    <scope>NUCLEOTIDE SEQUENCE [LARGE SCALE GENOMIC DNA]</scope>
    <source>
        <strain evidence="5">ND90Pr / ATCC 201652</strain>
    </source>
</reference>
<dbReference type="AlphaFoldDB" id="M2T5A5"/>
<dbReference type="InterPro" id="IPR044053">
    <property type="entry name" value="AsaB-like"/>
</dbReference>
<keyword evidence="1" id="KW-0560">Oxidoreductase</keyword>
<dbReference type="RefSeq" id="XP_007700222.1">
    <property type="nucleotide sequence ID" value="XM_007702032.1"/>
</dbReference>
<accession>M2T5A5</accession>
<dbReference type="OrthoDB" id="412788at2759"/>
<evidence type="ECO:0000256" key="3">
    <source>
        <dbReference type="SAM" id="MobiDB-lite"/>
    </source>
</evidence>
<gene>
    <name evidence="4" type="ORF">COCSADRAFT_325158</name>
</gene>
<dbReference type="NCBIfam" id="NF041278">
    <property type="entry name" value="CmcJ_NvfI_EfuI"/>
    <property type="match status" value="1"/>
</dbReference>
<dbReference type="Proteomes" id="UP000016934">
    <property type="component" value="Unassembled WGS sequence"/>
</dbReference>
<evidence type="ECO:0000256" key="1">
    <source>
        <dbReference type="ARBA" id="ARBA00023002"/>
    </source>
</evidence>
<comment type="similarity">
    <text evidence="2">Belongs to the asaB hydroxylase/desaturase family.</text>
</comment>
<dbReference type="PANTHER" id="PTHR34598">
    <property type="entry name" value="BLL6449 PROTEIN"/>
    <property type="match status" value="1"/>
</dbReference>
<protein>
    <submittedName>
        <fullName evidence="4">Uncharacterized protein</fullName>
    </submittedName>
</protein>
<dbReference type="GO" id="GO:0016491">
    <property type="term" value="F:oxidoreductase activity"/>
    <property type="evidence" value="ECO:0007669"/>
    <property type="project" value="UniProtKB-KW"/>
</dbReference>
<dbReference type="GeneID" id="19136807"/>
<evidence type="ECO:0000256" key="2">
    <source>
        <dbReference type="ARBA" id="ARBA00023604"/>
    </source>
</evidence>
<evidence type="ECO:0000313" key="4">
    <source>
        <dbReference type="EMBL" id="EMD64436.1"/>
    </source>
</evidence>
<sequence length="412" mass="47087">MTSGLVAPDVLPGYEVSMTFLDSDPQLGASEHAPLRGIRRPWMDYWPPSPGDALHDWLKTECPAVLSWRWNPDQPFDRPWQKWSQEARKSGKSRPSIVMPAHTTTGAPSEANEHSLIADEMDGQKVAENVSTLDQRIQEWALGTVKPKAFNYLALNRLYQTEKPYHSRLPFLEGLPRTNVVGQSFDTVRIHDITGVEEHFVLAVSGFEFCQIPQTIHTWNAQTVRDQYLPSMGEWLREKFNSKKVYIYTYNFRSLDPEKKPSEAWIPPFTRAHCDVTPKSGKSRLKLHLPGEADELLKGRYRMIGMWRALSGPYQDNTLAVCDSRTVAINDLVPADILFPHYCDEGYEVTHNVNHRWFYKRNMGIDDVIVFKHYDSIDTEASFCPHAAFVDHTAPPNTPPRASIELRAILID</sequence>
<dbReference type="eggNOG" id="ENOG502RZMU">
    <property type="taxonomic scope" value="Eukaryota"/>
</dbReference>
<dbReference type="PANTHER" id="PTHR34598:SF3">
    <property type="entry name" value="OXIDOREDUCTASE AN1597"/>
    <property type="match status" value="1"/>
</dbReference>
<name>M2T5A5_COCSN</name>
<evidence type="ECO:0000313" key="5">
    <source>
        <dbReference type="Proteomes" id="UP000016934"/>
    </source>
</evidence>
<dbReference type="KEGG" id="bsc:COCSADRAFT_325158"/>